<dbReference type="Pfam" id="PF03498">
    <property type="entry name" value="CDtoxinA"/>
    <property type="match status" value="1"/>
</dbReference>
<comment type="caution">
    <text evidence="12">The sequence shown here is derived from an EMBL/GenBank/DDBJ whole genome shotgun (WGS) entry which is preliminary data.</text>
</comment>
<keyword evidence="13" id="KW-1185">Reference proteome</keyword>
<dbReference type="PROSITE" id="PS51257">
    <property type="entry name" value="PROKAR_LIPOPROTEIN"/>
    <property type="match status" value="1"/>
</dbReference>
<sequence length="210" mass="22998">MQKNIYKTILFLLSLFTLVACGHSNNLGNTPTPPKGEIGKIVGKSPASNAVALGRAINEPKIGIMNYSSGLITIWAVAPNNWLWGYSPFDSQSFGNLRHWYILKNANGSVSFRNAEIGTCIAAYKNGIIHTTCNRNSLEQQFDFLSLTNGAVAIKNAANQLCLRTPAFRSTTYMSLTFANCVKVKQNTIDQQWFITPPVEDSLPIPAQGV</sequence>
<keyword evidence="9" id="KW-0998">Cell outer membrane</keyword>
<dbReference type="Gene3D" id="2.80.10.50">
    <property type="match status" value="1"/>
</dbReference>
<feature type="chain" id="PRO_5046515854" description="Cytolethal distending toxin subunit A" evidence="11">
    <location>
        <begin position="23"/>
        <end position="210"/>
    </location>
</feature>
<protein>
    <recommendedName>
        <fullName evidence="2">Cytolethal distending toxin subunit A</fullName>
    </recommendedName>
</protein>
<evidence type="ECO:0000256" key="9">
    <source>
        <dbReference type="ARBA" id="ARBA00023237"/>
    </source>
</evidence>
<keyword evidence="4 11" id="KW-0732">Signal</keyword>
<evidence type="ECO:0000313" key="13">
    <source>
        <dbReference type="Proteomes" id="UP001589767"/>
    </source>
</evidence>
<comment type="subcellular location">
    <subcellularLocation>
        <location evidence="1">Cell outer membrane</location>
        <topology evidence="1">Lipid-anchor</topology>
    </subcellularLocation>
</comment>
<keyword evidence="5" id="KW-0430">Lectin</keyword>
<dbReference type="InterPro" id="IPR015957">
    <property type="entry name" value="CDtoxinA"/>
</dbReference>
<keyword evidence="10" id="KW-0449">Lipoprotein</keyword>
<keyword evidence="8" id="KW-0564">Palmitate</keyword>
<proteinExistence type="predicted"/>
<evidence type="ECO:0000256" key="10">
    <source>
        <dbReference type="ARBA" id="ARBA00023288"/>
    </source>
</evidence>
<evidence type="ECO:0000256" key="7">
    <source>
        <dbReference type="ARBA" id="ARBA00023136"/>
    </source>
</evidence>
<evidence type="ECO:0000256" key="8">
    <source>
        <dbReference type="ARBA" id="ARBA00023139"/>
    </source>
</evidence>
<feature type="signal peptide" evidence="11">
    <location>
        <begin position="1"/>
        <end position="22"/>
    </location>
</feature>
<dbReference type="EMBL" id="JBHLWB010000005">
    <property type="protein sequence ID" value="MFC0309195.1"/>
    <property type="molecule type" value="Genomic_DNA"/>
</dbReference>
<dbReference type="PRINTS" id="PR01387">
    <property type="entry name" value="CDTOXINA"/>
</dbReference>
<evidence type="ECO:0000256" key="5">
    <source>
        <dbReference type="ARBA" id="ARBA00022734"/>
    </source>
</evidence>
<dbReference type="Proteomes" id="UP001589767">
    <property type="component" value="Unassembled WGS sequence"/>
</dbReference>
<evidence type="ECO:0000256" key="6">
    <source>
        <dbReference type="ARBA" id="ARBA00023026"/>
    </source>
</evidence>
<evidence type="ECO:0000256" key="2">
    <source>
        <dbReference type="ARBA" id="ARBA00016112"/>
    </source>
</evidence>
<evidence type="ECO:0000256" key="11">
    <source>
        <dbReference type="SAM" id="SignalP"/>
    </source>
</evidence>
<keyword evidence="6" id="KW-0843">Virulence</keyword>
<dbReference type="InterPro" id="IPR035992">
    <property type="entry name" value="Ricin_B-like_lectins"/>
</dbReference>
<dbReference type="InterPro" id="IPR003558">
    <property type="entry name" value="CDtoxinA/C"/>
</dbReference>
<reference evidence="12 13" key="1">
    <citation type="submission" date="2024-09" db="EMBL/GenBank/DDBJ databases">
        <authorList>
            <person name="Sun Q."/>
            <person name="Mori K."/>
        </authorList>
    </citation>
    <scope>NUCLEOTIDE SEQUENCE [LARGE SCALE GENOMIC DNA]</scope>
    <source>
        <strain evidence="12 13">CCM 7539</strain>
    </source>
</reference>
<organism evidence="12 13">
    <name type="scientific">Gallibacterium trehalosifermentans</name>
    <dbReference type="NCBI Taxonomy" id="516935"/>
    <lineage>
        <taxon>Bacteria</taxon>
        <taxon>Pseudomonadati</taxon>
        <taxon>Pseudomonadota</taxon>
        <taxon>Gammaproteobacteria</taxon>
        <taxon>Pasteurellales</taxon>
        <taxon>Pasteurellaceae</taxon>
        <taxon>Gallibacterium</taxon>
    </lineage>
</organism>
<dbReference type="CDD" id="cd23414">
    <property type="entry name" value="beta-trefoil_Ricin_CdtA"/>
    <property type="match status" value="1"/>
</dbReference>
<dbReference type="RefSeq" id="WP_382370429.1">
    <property type="nucleotide sequence ID" value="NZ_JBHLWB010000005.1"/>
</dbReference>
<dbReference type="PROSITE" id="PS50231">
    <property type="entry name" value="RICIN_B_LECTIN"/>
    <property type="match status" value="1"/>
</dbReference>
<accession>A0ABV6H332</accession>
<gene>
    <name evidence="12" type="ORF">ACFFHK_05665</name>
</gene>
<dbReference type="SUPFAM" id="SSF50370">
    <property type="entry name" value="Ricin B-like lectins"/>
    <property type="match status" value="1"/>
</dbReference>
<keyword evidence="3" id="KW-0800">Toxin</keyword>
<evidence type="ECO:0000256" key="3">
    <source>
        <dbReference type="ARBA" id="ARBA00022656"/>
    </source>
</evidence>
<evidence type="ECO:0000256" key="4">
    <source>
        <dbReference type="ARBA" id="ARBA00022729"/>
    </source>
</evidence>
<keyword evidence="7" id="KW-0472">Membrane</keyword>
<evidence type="ECO:0000313" key="12">
    <source>
        <dbReference type="EMBL" id="MFC0309195.1"/>
    </source>
</evidence>
<name>A0ABV6H332_9PAST</name>
<evidence type="ECO:0000256" key="1">
    <source>
        <dbReference type="ARBA" id="ARBA00004459"/>
    </source>
</evidence>